<sequence length="96" mass="10389">MNKKNQIVTALTFAITLSACTPATTITIEKYPDGSIVETIKTPPRVKKEVKKVIGIIMAGVAMKAVDDNIFQLAELATNYIIADKKIEKGVVDPSI</sequence>
<name>A0A6S6S9D6_9GAMM</name>
<protein>
    <submittedName>
        <fullName evidence="1">Uncharacterized protein</fullName>
    </submittedName>
</protein>
<gene>
    <name evidence="1" type="ORF">HELGO_WM10953</name>
</gene>
<dbReference type="PROSITE" id="PS51257">
    <property type="entry name" value="PROKAR_LIPOPROTEIN"/>
    <property type="match status" value="1"/>
</dbReference>
<organism evidence="1">
    <name type="scientific">uncultured Thiotrichaceae bacterium</name>
    <dbReference type="NCBI Taxonomy" id="298394"/>
    <lineage>
        <taxon>Bacteria</taxon>
        <taxon>Pseudomonadati</taxon>
        <taxon>Pseudomonadota</taxon>
        <taxon>Gammaproteobacteria</taxon>
        <taxon>Thiotrichales</taxon>
        <taxon>Thiotrichaceae</taxon>
        <taxon>environmental samples</taxon>
    </lineage>
</organism>
<accession>A0A6S6S9D6</accession>
<dbReference type="EMBL" id="CACVAY010000013">
    <property type="protein sequence ID" value="CAA6802826.1"/>
    <property type="molecule type" value="Genomic_DNA"/>
</dbReference>
<dbReference type="AlphaFoldDB" id="A0A6S6S9D6"/>
<reference evidence="1" key="1">
    <citation type="submission" date="2020-01" db="EMBL/GenBank/DDBJ databases">
        <authorList>
            <person name="Meier V. D."/>
            <person name="Meier V D."/>
        </authorList>
    </citation>
    <scope>NUCLEOTIDE SEQUENCE</scope>
    <source>
        <strain evidence="1">HLG_WM_MAG_07</strain>
    </source>
</reference>
<evidence type="ECO:0000313" key="1">
    <source>
        <dbReference type="EMBL" id="CAA6802826.1"/>
    </source>
</evidence>
<proteinExistence type="predicted"/>